<sequence>VCPGRVNTNIIKNTHTFRQKRPGVWLPPAEMIKQSEIGRENMNRILAGAMTPEKLAELVIKAIKNDIFYVLTHPEYIPLVKSRFERINEDTLKLYEGIEIKSEQKSKIFKNDSPTFSITYPESFIELKPNPMNSPENRPVLVATKDPGIDLMISVSKSSTHDRPLDETVHKIAGGIKDIAREINIVYNEPTTLRDGIPVYESVIEYKYLGIYKIKSIHLSVIKDEHRIVISIYANANYYSENLRDILYSLEFN</sequence>
<proteinExistence type="predicted"/>
<protein>
    <submittedName>
        <fullName evidence="1">Uncharacterized protein</fullName>
    </submittedName>
</protein>
<gene>
    <name evidence="1" type="ORF">S01H4_48430</name>
</gene>
<reference evidence="1" key="1">
    <citation type="journal article" date="2014" name="Front. Microbiol.">
        <title>High frequency of phylogenetically diverse reductive dehalogenase-homologous genes in deep subseafloor sedimentary metagenomes.</title>
        <authorList>
            <person name="Kawai M."/>
            <person name="Futagami T."/>
            <person name="Toyoda A."/>
            <person name="Takaki Y."/>
            <person name="Nishi S."/>
            <person name="Hori S."/>
            <person name="Arai W."/>
            <person name="Tsubouchi T."/>
            <person name="Morono Y."/>
            <person name="Uchiyama I."/>
            <person name="Ito T."/>
            <person name="Fujiyama A."/>
            <person name="Inagaki F."/>
            <person name="Takami H."/>
        </authorList>
    </citation>
    <scope>NUCLEOTIDE SEQUENCE</scope>
    <source>
        <strain evidence="1">Expedition CK06-06</strain>
    </source>
</reference>
<name>X1D5B5_9ZZZZ</name>
<dbReference type="EMBL" id="BART01027303">
    <property type="protein sequence ID" value="GAG91656.1"/>
    <property type="molecule type" value="Genomic_DNA"/>
</dbReference>
<dbReference type="Gene3D" id="3.40.50.720">
    <property type="entry name" value="NAD(P)-binding Rossmann-like Domain"/>
    <property type="match status" value="1"/>
</dbReference>
<organism evidence="1">
    <name type="scientific">marine sediment metagenome</name>
    <dbReference type="NCBI Taxonomy" id="412755"/>
    <lineage>
        <taxon>unclassified sequences</taxon>
        <taxon>metagenomes</taxon>
        <taxon>ecological metagenomes</taxon>
    </lineage>
</organism>
<dbReference type="AlphaFoldDB" id="X1D5B5"/>
<feature type="non-terminal residue" evidence="1">
    <location>
        <position position="1"/>
    </location>
</feature>
<accession>X1D5B5</accession>
<evidence type="ECO:0000313" key="1">
    <source>
        <dbReference type="EMBL" id="GAG91656.1"/>
    </source>
</evidence>
<comment type="caution">
    <text evidence="1">The sequence shown here is derived from an EMBL/GenBank/DDBJ whole genome shotgun (WGS) entry which is preliminary data.</text>
</comment>